<protein>
    <submittedName>
        <fullName evidence="2">Putative tfp pilus assembly protein FimV</fullName>
    </submittedName>
</protein>
<dbReference type="EMBL" id="CP013235">
    <property type="protein sequence ID" value="AMP11776.1"/>
    <property type="molecule type" value="Genomic_DNA"/>
</dbReference>
<organism evidence="2 3">
    <name type="scientific">Collimonas arenae</name>
    <dbReference type="NCBI Taxonomy" id="279058"/>
    <lineage>
        <taxon>Bacteria</taxon>
        <taxon>Pseudomonadati</taxon>
        <taxon>Pseudomonadota</taxon>
        <taxon>Betaproteobacteria</taxon>
        <taxon>Burkholderiales</taxon>
        <taxon>Oxalobacteraceae</taxon>
        <taxon>Collimonas</taxon>
    </lineage>
</organism>
<reference evidence="2 3" key="1">
    <citation type="submission" date="2015-11" db="EMBL/GenBank/DDBJ databases">
        <title>Exploring the genomic traits of fungus-feeding bacterial genus Collimonas.</title>
        <authorList>
            <person name="Song C."/>
            <person name="Schmidt R."/>
            <person name="de Jager V."/>
            <person name="Krzyzanowska D."/>
            <person name="Jongedijk E."/>
            <person name="Cankar K."/>
            <person name="Beekwilder J."/>
            <person name="van Veen A."/>
            <person name="de Boer W."/>
            <person name="van Veen J.A."/>
            <person name="Garbeva P."/>
        </authorList>
    </citation>
    <scope>NUCLEOTIDE SEQUENCE [LARGE SCALE GENOMIC DNA]</scope>
    <source>
        <strain evidence="2 3">Ter282</strain>
    </source>
</reference>
<dbReference type="RefSeq" id="WP_197467147.1">
    <property type="nucleotide sequence ID" value="NZ_CP013235.1"/>
</dbReference>
<evidence type="ECO:0000313" key="2">
    <source>
        <dbReference type="EMBL" id="AMP11776.1"/>
    </source>
</evidence>
<evidence type="ECO:0000256" key="1">
    <source>
        <dbReference type="SAM" id="MobiDB-lite"/>
    </source>
</evidence>
<evidence type="ECO:0000313" key="3">
    <source>
        <dbReference type="Proteomes" id="UP000071778"/>
    </source>
</evidence>
<dbReference type="InterPro" id="IPR050026">
    <property type="entry name" value="PHA_gran_PhaM_N"/>
</dbReference>
<feature type="region of interest" description="Disordered" evidence="1">
    <location>
        <begin position="183"/>
        <end position="270"/>
    </location>
</feature>
<feature type="compositionally biased region" description="Basic and acidic residues" evidence="1">
    <location>
        <begin position="184"/>
        <end position="193"/>
    </location>
</feature>
<dbReference type="AlphaFoldDB" id="A0A127QP31"/>
<dbReference type="Proteomes" id="UP000071778">
    <property type="component" value="Chromosome"/>
</dbReference>
<sequence length="270" mass="28401">MSHSNIPGVDAMQDSLEFIKKMWGGMGVPGMVVPTLSVDEINKKIADLKAVESWLNLNLNMLRTTIQALEVQSATLTALQAMAAVSQSSTDSRDSGADEPAANAWTMPPGFPFSFMNPGQGADAASVAKQAEPEEEPEPVAAPSAPENAQTTAEAASLGNANAWWDLLQNQFKQAVNSVAATEKASRPVEKPAAKSAAKAGAQPRSKAAPKQVVKKTAVKPGHGQEKLKRLPSNSNTGNAGDQFRAARFSRRIKPPSSGSFSYNSSAASQ</sequence>
<name>A0A127QP31_9BURK</name>
<feature type="region of interest" description="Disordered" evidence="1">
    <location>
        <begin position="87"/>
        <end position="155"/>
    </location>
</feature>
<accession>A0A127QP31</accession>
<proteinExistence type="predicted"/>
<feature type="compositionally biased region" description="Low complexity" evidence="1">
    <location>
        <begin position="257"/>
        <end position="270"/>
    </location>
</feature>
<keyword evidence="3" id="KW-1185">Reference proteome</keyword>
<gene>
    <name evidence="2" type="ORF">CAter282_4116</name>
</gene>
<dbReference type="NCBIfam" id="NF043076">
    <property type="entry name" value="PHA_gran_PhaM"/>
    <property type="match status" value="1"/>
</dbReference>
<feature type="compositionally biased region" description="Low complexity" evidence="1">
    <location>
        <begin position="139"/>
        <end position="149"/>
    </location>
</feature>